<organism evidence="4 5">
    <name type="scientific">Nostoc flagelliforme CCNUN1</name>
    <dbReference type="NCBI Taxonomy" id="2038116"/>
    <lineage>
        <taxon>Bacteria</taxon>
        <taxon>Bacillati</taxon>
        <taxon>Cyanobacteriota</taxon>
        <taxon>Cyanophyceae</taxon>
        <taxon>Nostocales</taxon>
        <taxon>Nostocaceae</taxon>
        <taxon>Nostoc</taxon>
    </lineage>
</organism>
<comment type="caution">
    <text evidence="1">Lacks conserved residue(s) required for the propagation of feature annotation.</text>
</comment>
<dbReference type="GO" id="GO:0043709">
    <property type="term" value="P:cell adhesion involved in single-species biofilm formation"/>
    <property type="evidence" value="ECO:0007669"/>
    <property type="project" value="TreeGrafter"/>
</dbReference>
<dbReference type="SMART" id="SM00267">
    <property type="entry name" value="GGDEF"/>
    <property type="match status" value="1"/>
</dbReference>
<dbReference type="SMART" id="SM00448">
    <property type="entry name" value="REC"/>
    <property type="match status" value="1"/>
</dbReference>
<evidence type="ECO:0000256" key="1">
    <source>
        <dbReference type="PROSITE-ProRule" id="PRU00169"/>
    </source>
</evidence>
<keyword evidence="5" id="KW-1185">Reference proteome</keyword>
<dbReference type="AlphaFoldDB" id="A0A2K8SXP0"/>
<dbReference type="NCBIfam" id="TIGR00254">
    <property type="entry name" value="GGDEF"/>
    <property type="match status" value="1"/>
</dbReference>
<name>A0A2K8SXP0_9NOSO</name>
<dbReference type="InterPro" id="IPR029787">
    <property type="entry name" value="Nucleotide_cyclase"/>
</dbReference>
<evidence type="ECO:0000313" key="4">
    <source>
        <dbReference type="EMBL" id="AUB40113.1"/>
    </source>
</evidence>
<feature type="domain" description="Response regulatory" evidence="2">
    <location>
        <begin position="15"/>
        <end position="131"/>
    </location>
</feature>
<dbReference type="PROSITE" id="PS50887">
    <property type="entry name" value="GGDEF"/>
    <property type="match status" value="1"/>
</dbReference>
<dbReference type="GO" id="GO:1902201">
    <property type="term" value="P:negative regulation of bacterial-type flagellum-dependent cell motility"/>
    <property type="evidence" value="ECO:0007669"/>
    <property type="project" value="TreeGrafter"/>
</dbReference>
<accession>A0A2K8SXP0</accession>
<dbReference type="PROSITE" id="PS50110">
    <property type="entry name" value="RESPONSE_REGULATORY"/>
    <property type="match status" value="1"/>
</dbReference>
<dbReference type="PANTHER" id="PTHR45138">
    <property type="entry name" value="REGULATORY COMPONENTS OF SENSORY TRANSDUCTION SYSTEM"/>
    <property type="match status" value="1"/>
</dbReference>
<dbReference type="SUPFAM" id="SSF55073">
    <property type="entry name" value="Nucleotide cyclase"/>
    <property type="match status" value="1"/>
</dbReference>
<protein>
    <submittedName>
        <fullName evidence="4">Two-component response regulator, PleD family</fullName>
    </submittedName>
</protein>
<dbReference type="InterPro" id="IPR011006">
    <property type="entry name" value="CheY-like_superfamily"/>
</dbReference>
<evidence type="ECO:0000313" key="5">
    <source>
        <dbReference type="Proteomes" id="UP000232003"/>
    </source>
</evidence>
<dbReference type="Pfam" id="PF00072">
    <property type="entry name" value="Response_reg"/>
    <property type="match status" value="1"/>
</dbReference>
<dbReference type="FunFam" id="3.30.70.270:FF:000001">
    <property type="entry name" value="Diguanylate cyclase domain protein"/>
    <property type="match status" value="1"/>
</dbReference>
<dbReference type="GO" id="GO:0000160">
    <property type="term" value="P:phosphorelay signal transduction system"/>
    <property type="evidence" value="ECO:0007669"/>
    <property type="project" value="InterPro"/>
</dbReference>
<dbReference type="PANTHER" id="PTHR45138:SF9">
    <property type="entry name" value="DIGUANYLATE CYCLASE DGCM-RELATED"/>
    <property type="match status" value="1"/>
</dbReference>
<dbReference type="SUPFAM" id="SSF52172">
    <property type="entry name" value="CheY-like"/>
    <property type="match status" value="1"/>
</dbReference>
<feature type="domain" description="GGDEF" evidence="3">
    <location>
        <begin position="184"/>
        <end position="321"/>
    </location>
</feature>
<evidence type="ECO:0000259" key="2">
    <source>
        <dbReference type="PROSITE" id="PS50110"/>
    </source>
</evidence>
<dbReference type="EMBL" id="CP024785">
    <property type="protein sequence ID" value="AUB40113.1"/>
    <property type="molecule type" value="Genomic_DNA"/>
</dbReference>
<dbReference type="GO" id="GO:0005886">
    <property type="term" value="C:plasma membrane"/>
    <property type="evidence" value="ECO:0007669"/>
    <property type="project" value="TreeGrafter"/>
</dbReference>
<proteinExistence type="predicted"/>
<dbReference type="KEGG" id="nfl:COO91_06113"/>
<dbReference type="InterPro" id="IPR000160">
    <property type="entry name" value="GGDEF_dom"/>
</dbReference>
<sequence length="350" mass="40118">MIATMKATHQGNQSLVLIVDNKEFNRQQLRLLVEQSGYRVVEAKDGTEAMNVFHQLHPDLVLLNAIMPDMDGFELCSMVQSIEQNKHTPILMITELEDTELIERVFQVSTMDYVTKPINWQVLRQRVRRLIEQSQLHQKLFAAKEELQRLATLVTIDFLTQVANRRRFEEYIDQEWRRMARLQQPLSLILLDVDFFKSYNDTYGHQAGDRALIEISKAIKNIVQRPADLVARYGGEEFAVILPDTDELGATKIAERICFAVRRLGITHSHSQVSSHITLSAGLSTVIPDPGSNFEEIITAADKALYQAKAAGRDRFRHNNLLVGSTWNYKWHKSSEEIATCESKYSGLQY</sequence>
<gene>
    <name evidence="4" type="ORF">COO91_06113</name>
</gene>
<dbReference type="CDD" id="cd01949">
    <property type="entry name" value="GGDEF"/>
    <property type="match status" value="1"/>
</dbReference>
<reference evidence="4 5" key="1">
    <citation type="submission" date="2017-11" db="EMBL/GenBank/DDBJ databases">
        <title>Complete genome of a free-living desiccation-tolerant cyanobacterium and its photosynthetic adaptation to extreme terrestrial habitat.</title>
        <authorList>
            <person name="Shang J."/>
        </authorList>
    </citation>
    <scope>NUCLEOTIDE SEQUENCE [LARGE SCALE GENOMIC DNA]</scope>
    <source>
        <strain evidence="4 5">CCNUN1</strain>
    </source>
</reference>
<dbReference type="GO" id="GO:0052621">
    <property type="term" value="F:diguanylate cyclase activity"/>
    <property type="evidence" value="ECO:0007669"/>
    <property type="project" value="TreeGrafter"/>
</dbReference>
<dbReference type="Pfam" id="PF00990">
    <property type="entry name" value="GGDEF"/>
    <property type="match status" value="1"/>
</dbReference>
<dbReference type="InterPro" id="IPR050469">
    <property type="entry name" value="Diguanylate_Cyclase"/>
</dbReference>
<dbReference type="Proteomes" id="UP000232003">
    <property type="component" value="Chromosome"/>
</dbReference>
<dbReference type="InterPro" id="IPR043128">
    <property type="entry name" value="Rev_trsase/Diguanyl_cyclase"/>
</dbReference>
<evidence type="ECO:0000259" key="3">
    <source>
        <dbReference type="PROSITE" id="PS50887"/>
    </source>
</evidence>
<dbReference type="Gene3D" id="3.30.70.270">
    <property type="match status" value="1"/>
</dbReference>
<dbReference type="InterPro" id="IPR001789">
    <property type="entry name" value="Sig_transdc_resp-reg_receiver"/>
</dbReference>
<dbReference type="Gene3D" id="3.40.50.2300">
    <property type="match status" value="1"/>
</dbReference>